<feature type="transmembrane region" description="Helical" evidence="1">
    <location>
        <begin position="137"/>
        <end position="155"/>
    </location>
</feature>
<sequence length="880" mass="99198">MKYLSKENKKVIKLSSISFVITIIIFGIISTLAHANPFFGGVLWGGDLPDEYLSFFQYLRHLLLGNWSSLQFSFSNGLGADMAGNIGYYLASPFNLIILLFPASQINIALYVIIVIKLGLASAAFTFLILKLFKFKNQIYSILLGIIYGLSAYSIGYAVNLMWLDGVILLPLLIYSLLRGITKRKWILYTILLACAIIFNYYIGYMICIFMVLAFLAYTINYFREKKIFIRQVVEFALSSLISGLMSAVITLPTWMNLANNKLTEHTINEGFRLSPISSAAKSISALFMKNSFNGSPLLFVGTLAIIVFILYFIDNKNSRRERIINLVIGLVFVLSLIQTKIYLFWHGGQKPVGFPYRFSFIIIFWILLLAAKELTNLDLSKRQLIWAAGIYLALGLIVVILRKHYGNFDSYLLISLSLIVIFSILLYFAGNKAIRFILVMIGVIEIAGSGYLALSRMGMKSNVYSSYITENQQLFNSLPASIKKQRIAKNYFLNNDRGESYAFDYKGVEIFSSNNDPRISALYANLGLSAYGYYYFYKTGTVVTDAILNVGTFINSSLASQSISPEYISYGLRNDLKNNRVLLRRKQYTVYQTQSLPIAFAGNLSNNLKFKQDNPIYNQNLVLNSLTETRGDVLTYSKKKTKTKSENASVEQKNNKIEITRTSDKAGSVIFTYTGLKPREAAYVMLDKDLMGFADPLTTYHARQVGKVKNDLSLVVDKKDVRLQPQVKQLVGVQADQDGQVQIKLVLDGDKRSLRMNLPRLVNINSNLLEAKLSKVNKSQALKLSKFNNDYLAGRVKISKDENLVTTIPYSNGWRAEVDGKDVKINRTLGVFIGLKMKPGKHSVVLRYQTPGLLIGALTSIIGIILLVIFNLYLKKKRY</sequence>
<keyword evidence="1" id="KW-0472">Membrane</keyword>
<feature type="transmembrane region" description="Helical" evidence="1">
    <location>
        <begin position="355"/>
        <end position="372"/>
    </location>
</feature>
<feature type="transmembrane region" description="Helical" evidence="1">
    <location>
        <begin position="236"/>
        <end position="256"/>
    </location>
</feature>
<feature type="transmembrane region" description="Helical" evidence="1">
    <location>
        <begin position="109"/>
        <end position="130"/>
    </location>
</feature>
<dbReference type="Proteomes" id="UP000216316">
    <property type="component" value="Unassembled WGS sequence"/>
</dbReference>
<dbReference type="Pfam" id="PF09586">
    <property type="entry name" value="YfhO"/>
    <property type="match status" value="1"/>
</dbReference>
<evidence type="ECO:0008006" key="6">
    <source>
        <dbReference type="Google" id="ProtNLM"/>
    </source>
</evidence>
<feature type="transmembrane region" description="Helical" evidence="1">
    <location>
        <begin position="412"/>
        <end position="430"/>
    </location>
</feature>
<keyword evidence="5" id="KW-1185">Reference proteome</keyword>
<feature type="transmembrane region" description="Helical" evidence="1">
    <location>
        <begin position="12"/>
        <end position="35"/>
    </location>
</feature>
<reference evidence="4 5" key="3">
    <citation type="submission" date="2017-09" db="EMBL/GenBank/DDBJ databases">
        <title>Tripartite evolution among Lactobacillus johnsonii, Lactobacillus taiwanensis, Lactobacillus reuteri and their rodent host.</title>
        <authorList>
            <person name="Wang T."/>
            <person name="Knowles S."/>
            <person name="Cheng C."/>
        </authorList>
    </citation>
    <scope>NUCLEOTIDE SEQUENCE [LARGE SCALE GENOMIC DNA]</scope>
    <source>
        <strain evidence="3 4">609q</strain>
        <strain evidence="2 5">609u</strain>
    </source>
</reference>
<keyword evidence="1" id="KW-1133">Transmembrane helix</keyword>
<evidence type="ECO:0000313" key="4">
    <source>
        <dbReference type="Proteomes" id="UP000215828"/>
    </source>
</evidence>
<dbReference type="PANTHER" id="PTHR38454:SF1">
    <property type="entry name" value="INTEGRAL MEMBRANE PROTEIN"/>
    <property type="match status" value="1"/>
</dbReference>
<feature type="transmembrane region" description="Helical" evidence="1">
    <location>
        <begin position="297"/>
        <end position="314"/>
    </location>
</feature>
<evidence type="ECO:0000313" key="3">
    <source>
        <dbReference type="EMBL" id="OYR90151.1"/>
    </source>
</evidence>
<feature type="transmembrane region" description="Helical" evidence="1">
    <location>
        <begin position="437"/>
        <end position="455"/>
    </location>
</feature>
<protein>
    <recommendedName>
        <fullName evidence="6">YfhO family protein</fullName>
    </recommendedName>
</protein>
<proteinExistence type="predicted"/>
<feature type="transmembrane region" description="Helical" evidence="1">
    <location>
        <begin position="854"/>
        <end position="875"/>
    </location>
</feature>
<dbReference type="AlphaFoldDB" id="A0A256L9P9"/>
<organism evidence="3 4">
    <name type="scientific">Lactobacillus taiwanensis</name>
    <dbReference type="NCBI Taxonomy" id="508451"/>
    <lineage>
        <taxon>Bacteria</taxon>
        <taxon>Bacillati</taxon>
        <taxon>Bacillota</taxon>
        <taxon>Bacilli</taxon>
        <taxon>Lactobacillales</taxon>
        <taxon>Lactobacillaceae</taxon>
        <taxon>Lactobacillus</taxon>
    </lineage>
</organism>
<evidence type="ECO:0000256" key="1">
    <source>
        <dbReference type="SAM" id="Phobius"/>
    </source>
</evidence>
<feature type="transmembrane region" description="Helical" evidence="1">
    <location>
        <begin position="384"/>
        <end position="406"/>
    </location>
</feature>
<evidence type="ECO:0000313" key="5">
    <source>
        <dbReference type="Proteomes" id="UP000216316"/>
    </source>
</evidence>
<reference evidence="2 5" key="2">
    <citation type="submission" date="2017-05" db="EMBL/GenBank/DDBJ databases">
        <authorList>
            <person name="Lin X.B."/>
            <person name="Stothard P."/>
            <person name="Tasseva G."/>
            <person name="Walter J."/>
        </authorList>
    </citation>
    <scope>NUCLEOTIDE SEQUENCE [LARGE SCALE GENOMIC DNA]</scope>
    <source>
        <strain evidence="2 5">609u</strain>
    </source>
</reference>
<feature type="transmembrane region" description="Helical" evidence="1">
    <location>
        <begin position="86"/>
        <end position="103"/>
    </location>
</feature>
<gene>
    <name evidence="2" type="ORF">CBF53_06680</name>
    <name evidence="3" type="ORF">CBF70_09625</name>
</gene>
<name>A0A256L9P9_9LACO</name>
<accession>A0A256L9P9</accession>
<dbReference type="RefSeq" id="WP_094495734.1">
    <property type="nucleotide sequence ID" value="NZ_NGNV01000033.1"/>
</dbReference>
<evidence type="ECO:0000313" key="2">
    <source>
        <dbReference type="EMBL" id="OYR87676.1"/>
    </source>
</evidence>
<feature type="transmembrane region" description="Helical" evidence="1">
    <location>
        <begin position="186"/>
        <end position="203"/>
    </location>
</feature>
<feature type="transmembrane region" description="Helical" evidence="1">
    <location>
        <begin position="161"/>
        <end position="179"/>
    </location>
</feature>
<reference evidence="3 4" key="1">
    <citation type="submission" date="2017-04" db="EMBL/GenBank/DDBJ databases">
        <authorList>
            <person name="Afonso C.L."/>
            <person name="Miller P.J."/>
            <person name="Scott M.A."/>
            <person name="Spackman E."/>
            <person name="Goraichik I."/>
            <person name="Dimitrov K.M."/>
            <person name="Suarez D.L."/>
            <person name="Swayne D.E."/>
        </authorList>
    </citation>
    <scope>NUCLEOTIDE SEQUENCE [LARGE SCALE GENOMIC DNA]</scope>
    <source>
        <strain evidence="3 4">609q</strain>
    </source>
</reference>
<dbReference type="EMBL" id="NGNV01000033">
    <property type="protein sequence ID" value="OYR87676.1"/>
    <property type="molecule type" value="Genomic_DNA"/>
</dbReference>
<dbReference type="InterPro" id="IPR018580">
    <property type="entry name" value="Uncharacterised_YfhO"/>
</dbReference>
<comment type="caution">
    <text evidence="3">The sequence shown here is derived from an EMBL/GenBank/DDBJ whole genome shotgun (WGS) entry which is preliminary data.</text>
</comment>
<feature type="transmembrane region" description="Helical" evidence="1">
    <location>
        <begin position="326"/>
        <end position="349"/>
    </location>
</feature>
<keyword evidence="1" id="KW-0812">Transmembrane</keyword>
<dbReference type="PANTHER" id="PTHR38454">
    <property type="entry name" value="INTEGRAL MEMBRANE PROTEIN-RELATED"/>
    <property type="match status" value="1"/>
</dbReference>
<dbReference type="Proteomes" id="UP000215828">
    <property type="component" value="Unassembled WGS sequence"/>
</dbReference>
<dbReference type="EMBL" id="NGNX01000061">
    <property type="protein sequence ID" value="OYR90151.1"/>
    <property type="molecule type" value="Genomic_DNA"/>
</dbReference>